<dbReference type="PRINTS" id="PR00409">
    <property type="entry name" value="PHDIOXRDTASE"/>
</dbReference>
<dbReference type="Pfam" id="PF00111">
    <property type="entry name" value="Fer2"/>
    <property type="match status" value="1"/>
</dbReference>
<dbReference type="InterPro" id="IPR012675">
    <property type="entry name" value="Beta-grasp_dom_sf"/>
</dbReference>
<dbReference type="InterPro" id="IPR017938">
    <property type="entry name" value="Riboflavin_synthase-like_b-brl"/>
</dbReference>
<evidence type="ECO:0000256" key="5">
    <source>
        <dbReference type="ARBA" id="ARBA00023002"/>
    </source>
</evidence>
<dbReference type="PROSITE" id="PS00197">
    <property type="entry name" value="2FE2S_FER_1"/>
    <property type="match status" value="1"/>
</dbReference>
<dbReference type="InterPro" id="IPR036010">
    <property type="entry name" value="2Fe-2S_ferredoxin-like_sf"/>
</dbReference>
<proteinExistence type="predicted"/>
<dbReference type="CDD" id="cd06185">
    <property type="entry name" value="PDR_like"/>
    <property type="match status" value="1"/>
</dbReference>
<evidence type="ECO:0000313" key="11">
    <source>
        <dbReference type="Proteomes" id="UP001529272"/>
    </source>
</evidence>
<dbReference type="InterPro" id="IPR039261">
    <property type="entry name" value="FNR_nucleotide-bd"/>
</dbReference>
<comment type="cofactor">
    <cofactor evidence="1">
        <name>FAD</name>
        <dbReference type="ChEBI" id="CHEBI:57692"/>
    </cofactor>
</comment>
<dbReference type="Gene3D" id="3.10.20.30">
    <property type="match status" value="1"/>
</dbReference>
<dbReference type="EMBL" id="JASZZX010000013">
    <property type="protein sequence ID" value="MDM3927498.1"/>
    <property type="molecule type" value="Genomic_DNA"/>
</dbReference>
<dbReference type="SUPFAM" id="SSF63380">
    <property type="entry name" value="Riboflavin synthase domain-like"/>
    <property type="match status" value="1"/>
</dbReference>
<gene>
    <name evidence="10" type="ORF">QRB35_15915</name>
</gene>
<evidence type="ECO:0000256" key="6">
    <source>
        <dbReference type="ARBA" id="ARBA00023004"/>
    </source>
</evidence>
<evidence type="ECO:0000313" key="10">
    <source>
        <dbReference type="EMBL" id="MDM3927498.1"/>
    </source>
</evidence>
<keyword evidence="4" id="KW-0479">Metal-binding</keyword>
<dbReference type="Gene3D" id="3.40.50.80">
    <property type="entry name" value="Nucleotide-binding domain of ferredoxin-NADP reductase (FNR) module"/>
    <property type="match status" value="1"/>
</dbReference>
<dbReference type="PROSITE" id="PS51384">
    <property type="entry name" value="FAD_FR"/>
    <property type="match status" value="1"/>
</dbReference>
<dbReference type="PANTHER" id="PTHR47354:SF1">
    <property type="entry name" value="CARNITINE MONOOXYGENASE REDUCTASE SUBUNIT"/>
    <property type="match status" value="1"/>
</dbReference>
<evidence type="ECO:0000256" key="1">
    <source>
        <dbReference type="ARBA" id="ARBA00001974"/>
    </source>
</evidence>
<dbReference type="InterPro" id="IPR017927">
    <property type="entry name" value="FAD-bd_FR_type"/>
</dbReference>
<dbReference type="GO" id="GO:0016491">
    <property type="term" value="F:oxidoreductase activity"/>
    <property type="evidence" value="ECO:0007669"/>
    <property type="project" value="UniProtKB-KW"/>
</dbReference>
<dbReference type="PROSITE" id="PS51085">
    <property type="entry name" value="2FE2S_FER_2"/>
    <property type="match status" value="1"/>
</dbReference>
<dbReference type="SUPFAM" id="SSF52343">
    <property type="entry name" value="Ferredoxin reductase-like, C-terminal NADP-linked domain"/>
    <property type="match status" value="1"/>
</dbReference>
<dbReference type="Pfam" id="PF00175">
    <property type="entry name" value="NAD_binding_1"/>
    <property type="match status" value="1"/>
</dbReference>
<evidence type="ECO:0000259" key="8">
    <source>
        <dbReference type="PROSITE" id="PS51085"/>
    </source>
</evidence>
<organism evidence="10 11">
    <name type="scientific">Mycobacterium intracellulare subsp. chimaera</name>
    <dbReference type="NCBI Taxonomy" id="222805"/>
    <lineage>
        <taxon>Bacteria</taxon>
        <taxon>Bacillati</taxon>
        <taxon>Actinomycetota</taxon>
        <taxon>Actinomycetes</taxon>
        <taxon>Mycobacteriales</taxon>
        <taxon>Mycobacteriaceae</taxon>
        <taxon>Mycobacterium</taxon>
        <taxon>Mycobacterium avium complex (MAC)</taxon>
    </lineage>
</organism>
<evidence type="ECO:0000256" key="3">
    <source>
        <dbReference type="ARBA" id="ARBA00022714"/>
    </source>
</evidence>
<comment type="caution">
    <text evidence="10">The sequence shown here is derived from an EMBL/GenBank/DDBJ whole genome shotgun (WGS) entry which is preliminary data.</text>
</comment>
<feature type="domain" description="2Fe-2S ferredoxin-type" evidence="8">
    <location>
        <begin position="283"/>
        <end position="368"/>
    </location>
</feature>
<keyword evidence="2" id="KW-0285">Flavoprotein</keyword>
<dbReference type="Gene3D" id="2.40.30.10">
    <property type="entry name" value="Translation factors"/>
    <property type="match status" value="1"/>
</dbReference>
<evidence type="ECO:0000256" key="7">
    <source>
        <dbReference type="ARBA" id="ARBA00023014"/>
    </source>
</evidence>
<dbReference type="InterPro" id="IPR001041">
    <property type="entry name" value="2Fe-2S_ferredoxin-type"/>
</dbReference>
<reference evidence="11" key="1">
    <citation type="submission" date="2023-06" db="EMBL/GenBank/DDBJ databases">
        <title>Itaconate inhibition of nontuberculous mycobacteria.</title>
        <authorList>
            <person name="Spilker T."/>
        </authorList>
    </citation>
    <scope>NUCLEOTIDE SEQUENCE [LARGE SCALE GENOMIC DNA]</scope>
    <source>
        <strain evidence="11">FLAC1071</strain>
    </source>
</reference>
<keyword evidence="11" id="KW-1185">Reference proteome</keyword>
<sequence length="368" mass="39868">MITHLPTLQSHPEPACNAWPCALSHEGGDSLTAHQVTGPRVAQDPNVKQRNGIQALRVELARREARDVISLRLVHPQGLPLPAWTPGAHIDIILPSGKVRQYSLCGDPADRDAYTIAVLREQAGRGGSIEIHDPALVGQNVGVSQPRNHFPLVEAENYLFIAGGIGITPILPMMRAVEARGIPWRIVYGGRARDSMAFVTDIEALGGNRVELCPQNETGMLDVESIARSATADTAIYCCGPEGLIKAVENACQRYMPPGALHVERFAPSNPSPTRPQQPGKSFDVELRRTGVVLHVPPDRSLLDVVREAVPTVLSSCEEGFCGACEVKVLDGLPEHHDTVLTDAEREKNDTMMICVGRAKSARLVLDL</sequence>
<dbReference type="RefSeq" id="WP_289114767.1">
    <property type="nucleotide sequence ID" value="NZ_JASZZX010000013.1"/>
</dbReference>
<reference evidence="10 11" key="2">
    <citation type="submission" date="2023-06" db="EMBL/GenBank/DDBJ databases">
        <title>Itaconate inhibition of nontuberculous mycobacteria.</title>
        <authorList>
            <person name="Breen P."/>
            <person name="Zimbric M."/>
            <person name="Caverly L."/>
        </authorList>
    </citation>
    <scope>NUCLEOTIDE SEQUENCE [LARGE SCALE GENOMIC DNA]</scope>
    <source>
        <strain evidence="10 11">FLAC1071</strain>
    </source>
</reference>
<dbReference type="InterPro" id="IPR001433">
    <property type="entry name" value="OxRdtase_FAD/NAD-bd"/>
</dbReference>
<evidence type="ECO:0000256" key="2">
    <source>
        <dbReference type="ARBA" id="ARBA00022630"/>
    </source>
</evidence>
<name>A0ABT7P3E7_MYCIT</name>
<dbReference type="InterPro" id="IPR006058">
    <property type="entry name" value="2Fe2S_fd_BS"/>
</dbReference>
<keyword evidence="6" id="KW-0408">Iron</keyword>
<protein>
    <submittedName>
        <fullName evidence="10">PDR/VanB family oxidoreductase</fullName>
        <ecNumber evidence="10">1.-.-.-</ecNumber>
    </submittedName>
</protein>
<keyword evidence="5 10" id="KW-0560">Oxidoreductase</keyword>
<dbReference type="EC" id="1.-.-.-" evidence="10"/>
<dbReference type="PANTHER" id="PTHR47354">
    <property type="entry name" value="NADH OXIDOREDUCTASE HCR"/>
    <property type="match status" value="1"/>
</dbReference>
<keyword evidence="7" id="KW-0411">Iron-sulfur</keyword>
<evidence type="ECO:0000256" key="4">
    <source>
        <dbReference type="ARBA" id="ARBA00022723"/>
    </source>
</evidence>
<accession>A0ABT7P3E7</accession>
<keyword evidence="3" id="KW-0001">2Fe-2S</keyword>
<dbReference type="InterPro" id="IPR050415">
    <property type="entry name" value="MRET"/>
</dbReference>
<dbReference type="SUPFAM" id="SSF54292">
    <property type="entry name" value="2Fe-2S ferredoxin-like"/>
    <property type="match status" value="1"/>
</dbReference>
<evidence type="ECO:0000259" key="9">
    <source>
        <dbReference type="PROSITE" id="PS51384"/>
    </source>
</evidence>
<dbReference type="Proteomes" id="UP001529272">
    <property type="component" value="Unassembled WGS sequence"/>
</dbReference>
<dbReference type="CDD" id="cd00207">
    <property type="entry name" value="fer2"/>
    <property type="match status" value="1"/>
</dbReference>
<feature type="domain" description="FAD-binding FR-type" evidence="9">
    <location>
        <begin position="51"/>
        <end position="153"/>
    </location>
</feature>